<proteinExistence type="predicted"/>
<dbReference type="AlphaFoldDB" id="A0A9Q1EH67"/>
<keyword evidence="1" id="KW-0732">Signal</keyword>
<sequence>MKRGLFSSDALLILIPLPRVASTPAHTGTRDLYWEAIGRLHQHAVTYDPGQWPHLLRPLPIGSLASFSYYHRHPPLPLPPFLIFSF</sequence>
<reference evidence="2" key="1">
    <citation type="journal article" date="2023" name="Science">
        <title>Genome structures resolve the early diversification of teleost fishes.</title>
        <authorList>
            <person name="Parey E."/>
            <person name="Louis A."/>
            <person name="Montfort J."/>
            <person name="Bouchez O."/>
            <person name="Roques C."/>
            <person name="Iampietro C."/>
            <person name="Lluch J."/>
            <person name="Castinel A."/>
            <person name="Donnadieu C."/>
            <person name="Desvignes T."/>
            <person name="Floi Bucao C."/>
            <person name="Jouanno E."/>
            <person name="Wen M."/>
            <person name="Mejri S."/>
            <person name="Dirks R."/>
            <person name="Jansen H."/>
            <person name="Henkel C."/>
            <person name="Chen W.J."/>
            <person name="Zahm M."/>
            <person name="Cabau C."/>
            <person name="Klopp C."/>
            <person name="Thompson A.W."/>
            <person name="Robinson-Rechavi M."/>
            <person name="Braasch I."/>
            <person name="Lecointre G."/>
            <person name="Bobe J."/>
            <person name="Postlethwait J.H."/>
            <person name="Berthelot C."/>
            <person name="Roest Crollius H."/>
            <person name="Guiguen Y."/>
        </authorList>
    </citation>
    <scope>NUCLEOTIDE SEQUENCE</scope>
    <source>
        <strain evidence="2">WJC10195</strain>
    </source>
</reference>
<evidence type="ECO:0000256" key="1">
    <source>
        <dbReference type="SAM" id="SignalP"/>
    </source>
</evidence>
<dbReference type="Proteomes" id="UP001152622">
    <property type="component" value="Chromosome 17"/>
</dbReference>
<accession>A0A9Q1EH67</accession>
<keyword evidence="3" id="KW-1185">Reference proteome</keyword>
<name>A0A9Q1EH67_SYNKA</name>
<protein>
    <recommendedName>
        <fullName evidence="4">Secreted protein</fullName>
    </recommendedName>
</protein>
<feature type="chain" id="PRO_5040322660" description="Secreted protein" evidence="1">
    <location>
        <begin position="23"/>
        <end position="86"/>
    </location>
</feature>
<comment type="caution">
    <text evidence="2">The sequence shown here is derived from an EMBL/GenBank/DDBJ whole genome shotgun (WGS) entry which is preliminary data.</text>
</comment>
<evidence type="ECO:0000313" key="3">
    <source>
        <dbReference type="Proteomes" id="UP001152622"/>
    </source>
</evidence>
<dbReference type="EMBL" id="JAINUF010000017">
    <property type="protein sequence ID" value="KAJ8338695.1"/>
    <property type="molecule type" value="Genomic_DNA"/>
</dbReference>
<evidence type="ECO:0008006" key="4">
    <source>
        <dbReference type="Google" id="ProtNLM"/>
    </source>
</evidence>
<evidence type="ECO:0000313" key="2">
    <source>
        <dbReference type="EMBL" id="KAJ8338695.1"/>
    </source>
</evidence>
<feature type="signal peptide" evidence="1">
    <location>
        <begin position="1"/>
        <end position="22"/>
    </location>
</feature>
<gene>
    <name evidence="2" type="ORF">SKAU_G00354810</name>
</gene>
<organism evidence="2 3">
    <name type="scientific">Synaphobranchus kaupii</name>
    <name type="common">Kaup's arrowtooth eel</name>
    <dbReference type="NCBI Taxonomy" id="118154"/>
    <lineage>
        <taxon>Eukaryota</taxon>
        <taxon>Metazoa</taxon>
        <taxon>Chordata</taxon>
        <taxon>Craniata</taxon>
        <taxon>Vertebrata</taxon>
        <taxon>Euteleostomi</taxon>
        <taxon>Actinopterygii</taxon>
        <taxon>Neopterygii</taxon>
        <taxon>Teleostei</taxon>
        <taxon>Anguilliformes</taxon>
        <taxon>Synaphobranchidae</taxon>
        <taxon>Synaphobranchus</taxon>
    </lineage>
</organism>